<gene>
    <name evidence="4" type="ORF">SAMN06265373_104334</name>
</gene>
<dbReference type="Proteomes" id="UP001157961">
    <property type="component" value="Unassembled WGS sequence"/>
</dbReference>
<proteinExistence type="predicted"/>
<protein>
    <submittedName>
        <fullName evidence="4">DNA-binding transcriptional regulator, MerR family</fullName>
    </submittedName>
</protein>
<evidence type="ECO:0000313" key="5">
    <source>
        <dbReference type="Proteomes" id="UP001157961"/>
    </source>
</evidence>
<feature type="compositionally biased region" description="Polar residues" evidence="2">
    <location>
        <begin position="334"/>
        <end position="349"/>
    </location>
</feature>
<organism evidence="4 5">
    <name type="scientific">Shimia sagamensis</name>
    <dbReference type="NCBI Taxonomy" id="1566352"/>
    <lineage>
        <taxon>Bacteria</taxon>
        <taxon>Pseudomonadati</taxon>
        <taxon>Pseudomonadota</taxon>
        <taxon>Alphaproteobacteria</taxon>
        <taxon>Rhodobacterales</taxon>
        <taxon>Roseobacteraceae</taxon>
    </lineage>
</organism>
<evidence type="ECO:0000313" key="4">
    <source>
        <dbReference type="EMBL" id="SMP23244.1"/>
    </source>
</evidence>
<feature type="compositionally biased region" description="Acidic residues" evidence="2">
    <location>
        <begin position="161"/>
        <end position="171"/>
    </location>
</feature>
<keyword evidence="1 4" id="KW-0238">DNA-binding</keyword>
<feature type="region of interest" description="Disordered" evidence="2">
    <location>
        <begin position="138"/>
        <end position="400"/>
    </location>
</feature>
<keyword evidence="5" id="KW-1185">Reference proteome</keyword>
<dbReference type="Gene3D" id="1.10.1660.10">
    <property type="match status" value="1"/>
</dbReference>
<accession>A0ABY1P0J0</accession>
<evidence type="ECO:0000259" key="3">
    <source>
        <dbReference type="PROSITE" id="PS50937"/>
    </source>
</evidence>
<feature type="compositionally biased region" description="Polar residues" evidence="2">
    <location>
        <begin position="303"/>
        <end position="313"/>
    </location>
</feature>
<evidence type="ECO:0000256" key="2">
    <source>
        <dbReference type="SAM" id="MobiDB-lite"/>
    </source>
</evidence>
<dbReference type="PANTHER" id="PTHR30204:SF15">
    <property type="entry name" value="BLL5018 PROTEIN"/>
    <property type="match status" value="1"/>
</dbReference>
<feature type="compositionally biased region" description="Polar residues" evidence="2">
    <location>
        <begin position="144"/>
        <end position="157"/>
    </location>
</feature>
<feature type="compositionally biased region" description="Polar residues" evidence="2">
    <location>
        <begin position="378"/>
        <end position="391"/>
    </location>
</feature>
<dbReference type="SUPFAM" id="SSF46955">
    <property type="entry name" value="Putative DNA-binding domain"/>
    <property type="match status" value="1"/>
</dbReference>
<dbReference type="PROSITE" id="PS50937">
    <property type="entry name" value="HTH_MERR_2"/>
    <property type="match status" value="1"/>
</dbReference>
<comment type="caution">
    <text evidence="4">The sequence shown here is derived from an EMBL/GenBank/DDBJ whole genome shotgun (WGS) entry which is preliminary data.</text>
</comment>
<feature type="compositionally biased region" description="Low complexity" evidence="2">
    <location>
        <begin position="227"/>
        <end position="239"/>
    </location>
</feature>
<dbReference type="RefSeq" id="WP_283426277.1">
    <property type="nucleotide sequence ID" value="NZ_FXTY01000004.1"/>
</dbReference>
<dbReference type="PANTHER" id="PTHR30204">
    <property type="entry name" value="REDOX-CYCLING DRUG-SENSING TRANSCRIPTIONAL ACTIVATOR SOXR"/>
    <property type="match status" value="1"/>
</dbReference>
<dbReference type="InterPro" id="IPR000551">
    <property type="entry name" value="MerR-type_HTH_dom"/>
</dbReference>
<name>A0ABY1P0J0_9RHOB</name>
<evidence type="ECO:0000256" key="1">
    <source>
        <dbReference type="ARBA" id="ARBA00023125"/>
    </source>
</evidence>
<feature type="compositionally biased region" description="Low complexity" evidence="2">
    <location>
        <begin position="179"/>
        <end position="190"/>
    </location>
</feature>
<sequence>MAKSREAFRTISEVADWLDVQTHVLRFWESKFSQVKPVKRAGGRRYYRPQDMELLGGLKKLLHEDGLPIKEAQQLLREKGVKHVSSLSRPVDQDQDDLEGGENVVAEDSAKLQEDDAVQDEISPPEVLETVDALEAAEEPVLSENVTTTKDLQSETVSEGLEAEVPDAESEAELHTAPDDTAPDLPDTTTESAEDDDGFLDDLLVKVDHEGAPTTSEAETERTPQTAAPAADDASAVPAEGETHAPSAPGPQTPIDQDTPSQTPPMDDLFASIDAPAESAHPTQSNPDVEALEAATSDDVLPLSSNAQDTNPQIEPAGVTTETADTDQAGDTELTGSSAPVSPDGSSLPSAALTPTEGAPTTKDPDVAAPVEPKPSAPNATATSLGGSVSASKPAPTADAAFDTQAVSSAADTPDVETVIARENTRDDFLLMLTKPVTVAPKDASRAADLLARLEALNSKAG</sequence>
<reference evidence="4 5" key="1">
    <citation type="submission" date="2017-05" db="EMBL/GenBank/DDBJ databases">
        <authorList>
            <person name="Varghese N."/>
            <person name="Submissions S."/>
        </authorList>
    </citation>
    <scope>NUCLEOTIDE SEQUENCE [LARGE SCALE GENOMIC DNA]</scope>
    <source>
        <strain evidence="4 5">DSM 29734</strain>
    </source>
</reference>
<dbReference type="InterPro" id="IPR047057">
    <property type="entry name" value="MerR_fam"/>
</dbReference>
<dbReference type="EMBL" id="FXTY01000004">
    <property type="protein sequence ID" value="SMP23244.1"/>
    <property type="molecule type" value="Genomic_DNA"/>
</dbReference>
<feature type="domain" description="HTH merR-type" evidence="3">
    <location>
        <begin position="10"/>
        <end position="78"/>
    </location>
</feature>
<dbReference type="InterPro" id="IPR009061">
    <property type="entry name" value="DNA-bd_dom_put_sf"/>
</dbReference>
<dbReference type="SMART" id="SM00422">
    <property type="entry name" value="HTH_MERR"/>
    <property type="match status" value="1"/>
</dbReference>
<dbReference type="Pfam" id="PF13411">
    <property type="entry name" value="MerR_1"/>
    <property type="match status" value="1"/>
</dbReference>
<dbReference type="GO" id="GO:0003677">
    <property type="term" value="F:DNA binding"/>
    <property type="evidence" value="ECO:0007669"/>
    <property type="project" value="UniProtKB-KW"/>
</dbReference>
<dbReference type="CDD" id="cd04765">
    <property type="entry name" value="HTH_MlrA-like_sg2"/>
    <property type="match status" value="1"/>
</dbReference>